<feature type="compositionally biased region" description="Polar residues" evidence="3">
    <location>
        <begin position="1"/>
        <end position="10"/>
    </location>
</feature>
<protein>
    <submittedName>
        <fullName evidence="6 7">Golgin subfamily A member 2-like</fullName>
    </submittedName>
</protein>
<evidence type="ECO:0000313" key="7">
    <source>
        <dbReference type="RefSeq" id="XP_013784268.1"/>
    </source>
</evidence>
<dbReference type="RefSeq" id="XP_022252442.1">
    <property type="nucleotide sequence ID" value="XM_022396734.1"/>
</dbReference>
<keyword evidence="5" id="KW-1185">Reference proteome</keyword>
<organism evidence="5 8">
    <name type="scientific">Limulus polyphemus</name>
    <name type="common">Atlantic horseshoe crab</name>
    <dbReference type="NCBI Taxonomy" id="6850"/>
    <lineage>
        <taxon>Eukaryota</taxon>
        <taxon>Metazoa</taxon>
        <taxon>Ecdysozoa</taxon>
        <taxon>Arthropoda</taxon>
        <taxon>Chelicerata</taxon>
        <taxon>Merostomata</taxon>
        <taxon>Xiphosura</taxon>
        <taxon>Limulidae</taxon>
        <taxon>Limulus</taxon>
    </lineage>
</organism>
<feature type="domain" description="Golgin subfamily A conserved" evidence="4">
    <location>
        <begin position="507"/>
        <end position="739"/>
    </location>
</feature>
<evidence type="ECO:0000259" key="4">
    <source>
        <dbReference type="Pfam" id="PF15070"/>
    </source>
</evidence>
<dbReference type="RefSeq" id="XP_022252440.1">
    <property type="nucleotide sequence ID" value="XM_022396732.1"/>
</dbReference>
<sequence length="824" mass="95542">MLNAIKTRSSVLERNRNLSSTESLTQNTHQPNGLMCETHAFINGEIEPEVPLKSSNVELKRRNQQLAHLLEGHIQANEQLEYQLQELKAKISRAQREFERERRDLQEKAHRDQTTLKDQLQVHIQTIGILVAEKTELQSTVSQNQQTAKQKAVEIEELQGRLRASRQRVSDLERELSNVCSSTQQLEKSSKESSKELDRLRLENYKLSKSNEELKHQNSELAEKLNKKLVECQVQEKDLSNISSKLAMAELHIKQLSLSSETENPQQLEEVHRAKIDLEKKVTEYKESVQRLTTERDQMSKHYQDYVHKLSQELTSARDELNQAIAEKAALAKDKSSLSEKLELSEKTKKASQIRYQDAEELNRKLESLSTENEKLKKEIDCQVRDNAHISHLLEERESKLEELESALSRQQETQVDKTRLLETMQSEKVAASRAMAQNRQLKQQLEELQDGFVKLNDDKLKLTDELYHEQHISKELGERLSEQEEELSELKDQLSRKEKQLKILEQNANKETFQHHQIVDRMRHYEAQGHLTEVLQEDLVKAKERIETLLTQNTELRMALARQAEDVIKSGNETSVDKETDRKNDLVASLSASVRQLEMERDYLLHEMKDQQSQRDDLKSQMTDLNSNEKNVVLKEDHESLKNSMKQLEEKFTKTMDQIAELSDQKQQLEHLVTQLQGETDTIADYITLYQVQRGIMRKRASEKDEYIAQLARDREEMKARLSELQNLVLRLLEERKRLHDISVEVPPNSNHPGEMVLKVNGNNTEVLTDLHANVSDTKDNDDQTAKKILDLFTEIESSNLIEKPVLDTFHPCPVCSGRLLTV</sequence>
<feature type="coiled-coil region" evidence="2">
    <location>
        <begin position="709"/>
        <end position="743"/>
    </location>
</feature>
<feature type="coiled-coil region" evidence="2">
    <location>
        <begin position="70"/>
        <end position="111"/>
    </location>
</feature>
<evidence type="ECO:0000313" key="6">
    <source>
        <dbReference type="RefSeq" id="XP_013784267.1"/>
    </source>
</evidence>
<name>A0ABM1T984_LIMPO</name>
<dbReference type="Pfam" id="PF15070">
    <property type="entry name" value="GOLGA2L5"/>
    <property type="match status" value="1"/>
</dbReference>
<dbReference type="RefSeq" id="XP_022252441.1">
    <property type="nucleotide sequence ID" value="XM_022396733.1"/>
</dbReference>
<gene>
    <name evidence="6 7 8 9 10" type="primary">LOC106468392</name>
</gene>
<dbReference type="GeneID" id="106468392"/>
<feature type="region of interest" description="Disordered" evidence="3">
    <location>
        <begin position="1"/>
        <end position="32"/>
    </location>
</feature>
<evidence type="ECO:0000256" key="1">
    <source>
        <dbReference type="ARBA" id="ARBA00023054"/>
    </source>
</evidence>
<dbReference type="RefSeq" id="XP_013784267.1">
    <property type="nucleotide sequence ID" value="XM_013928813.2"/>
</dbReference>
<dbReference type="InterPro" id="IPR024858">
    <property type="entry name" value="GOLGA"/>
</dbReference>
<evidence type="ECO:0000313" key="8">
    <source>
        <dbReference type="RefSeq" id="XP_022252440.1"/>
    </source>
</evidence>
<keyword evidence="1 2" id="KW-0175">Coiled coil</keyword>
<feature type="coiled-coil region" evidence="2">
    <location>
        <begin position="268"/>
        <end position="560"/>
    </location>
</feature>
<dbReference type="PANTHER" id="PTHR10881">
    <property type="entry name" value="GOLGIN SUBFAMILY A MEMBER-RELATED"/>
    <property type="match status" value="1"/>
</dbReference>
<dbReference type="RefSeq" id="XP_013784268.1">
    <property type="nucleotide sequence ID" value="XM_013928814.2"/>
</dbReference>
<evidence type="ECO:0000313" key="10">
    <source>
        <dbReference type="RefSeq" id="XP_022252442.1"/>
    </source>
</evidence>
<dbReference type="Proteomes" id="UP000694941">
    <property type="component" value="Unplaced"/>
</dbReference>
<evidence type="ECO:0000256" key="3">
    <source>
        <dbReference type="SAM" id="MobiDB-lite"/>
    </source>
</evidence>
<reference evidence="6 7" key="1">
    <citation type="submission" date="2025-05" db="UniProtKB">
        <authorList>
            <consortium name="RefSeq"/>
        </authorList>
    </citation>
    <scope>IDENTIFICATION</scope>
    <source>
        <tissue evidence="6 7">Muscle</tissue>
    </source>
</reference>
<dbReference type="Gene3D" id="1.10.287.1490">
    <property type="match status" value="1"/>
</dbReference>
<feature type="compositionally biased region" description="Polar residues" evidence="3">
    <location>
        <begin position="17"/>
        <end position="31"/>
    </location>
</feature>
<proteinExistence type="predicted"/>
<evidence type="ECO:0000313" key="5">
    <source>
        <dbReference type="Proteomes" id="UP000694941"/>
    </source>
</evidence>
<accession>A0ABM1T984</accession>
<evidence type="ECO:0000313" key="9">
    <source>
        <dbReference type="RefSeq" id="XP_022252441.1"/>
    </source>
</evidence>
<evidence type="ECO:0000256" key="2">
    <source>
        <dbReference type="SAM" id="Coils"/>
    </source>
</evidence>
<feature type="coiled-coil region" evidence="2">
    <location>
        <begin position="595"/>
        <end position="680"/>
    </location>
</feature>
<feature type="coiled-coil region" evidence="2">
    <location>
        <begin position="148"/>
        <end position="231"/>
    </location>
</feature>
<dbReference type="PANTHER" id="PTHR10881:SF46">
    <property type="entry name" value="GOLGIN SUBFAMILY A MEMBER 2"/>
    <property type="match status" value="1"/>
</dbReference>
<dbReference type="InterPro" id="IPR043976">
    <property type="entry name" value="GOLGA_cons_dom"/>
</dbReference>